<organism evidence="1 2">
    <name type="scientific">Flavobacterium beibuense F44-8</name>
    <dbReference type="NCBI Taxonomy" id="1406840"/>
    <lineage>
        <taxon>Bacteria</taxon>
        <taxon>Pseudomonadati</taxon>
        <taxon>Bacteroidota</taxon>
        <taxon>Flavobacteriia</taxon>
        <taxon>Flavobacteriales</taxon>
        <taxon>Flavobacteriaceae</taxon>
        <taxon>Flavobacterium</taxon>
    </lineage>
</organism>
<gene>
    <name evidence="1" type="ORF">Q763_02560</name>
</gene>
<dbReference type="InterPro" id="IPR029033">
    <property type="entry name" value="His_PPase_superfam"/>
</dbReference>
<dbReference type="Proteomes" id="UP000030129">
    <property type="component" value="Unassembled WGS sequence"/>
</dbReference>
<sequence length="174" mass="19676">MKNLILIRHAKSSWDAPLIDKDRPLSKRGIDDAHLVASAVSGYLPKTFMVWSSTAQRAKNTAYIFAETLSIPIENILFKDDLYTFEVKKLENIIKSCDNKYDNLILFGHNEAITNFVNIFGSVTLDKVPTSGFVSISFEQDDWGAIQKGKTQKTVFPRELKKYDSPSHTGKPVY</sequence>
<dbReference type="Pfam" id="PF00300">
    <property type="entry name" value="His_Phos_1"/>
    <property type="match status" value="1"/>
</dbReference>
<dbReference type="InterPro" id="IPR013078">
    <property type="entry name" value="His_Pase_superF_clade-1"/>
</dbReference>
<accession>A0A0A2LT05</accession>
<protein>
    <submittedName>
        <fullName evidence="1">Phosphohistidine phosphatase</fullName>
    </submittedName>
</protein>
<dbReference type="AlphaFoldDB" id="A0A0A2LT05"/>
<name>A0A0A2LT05_9FLAO</name>
<dbReference type="RefSeq" id="WP_035130875.1">
    <property type="nucleotide sequence ID" value="NZ_JRLV01000003.1"/>
</dbReference>
<dbReference type="eggNOG" id="COG2062">
    <property type="taxonomic scope" value="Bacteria"/>
</dbReference>
<proteinExistence type="predicted"/>
<dbReference type="STRING" id="1406840.Q763_02560"/>
<dbReference type="PANTHER" id="PTHR47623:SF1">
    <property type="entry name" value="OS09G0287300 PROTEIN"/>
    <property type="match status" value="1"/>
</dbReference>
<dbReference type="PANTHER" id="PTHR47623">
    <property type="entry name" value="OS09G0287300 PROTEIN"/>
    <property type="match status" value="1"/>
</dbReference>
<keyword evidence="2" id="KW-1185">Reference proteome</keyword>
<dbReference type="EMBL" id="JRLV01000003">
    <property type="protein sequence ID" value="KGO83467.1"/>
    <property type="molecule type" value="Genomic_DNA"/>
</dbReference>
<evidence type="ECO:0000313" key="1">
    <source>
        <dbReference type="EMBL" id="KGO83467.1"/>
    </source>
</evidence>
<dbReference type="Gene3D" id="3.40.50.1240">
    <property type="entry name" value="Phosphoglycerate mutase-like"/>
    <property type="match status" value="1"/>
</dbReference>
<dbReference type="SMART" id="SM00855">
    <property type="entry name" value="PGAM"/>
    <property type="match status" value="1"/>
</dbReference>
<dbReference type="CDD" id="cd07040">
    <property type="entry name" value="HP"/>
    <property type="match status" value="1"/>
</dbReference>
<comment type="caution">
    <text evidence="1">The sequence shown here is derived from an EMBL/GenBank/DDBJ whole genome shotgun (WGS) entry which is preliminary data.</text>
</comment>
<dbReference type="SUPFAM" id="SSF53254">
    <property type="entry name" value="Phosphoglycerate mutase-like"/>
    <property type="match status" value="1"/>
</dbReference>
<reference evidence="1 2" key="1">
    <citation type="submission" date="2013-09" db="EMBL/GenBank/DDBJ databases">
        <authorList>
            <person name="Zeng Z."/>
            <person name="Chen C."/>
        </authorList>
    </citation>
    <scope>NUCLEOTIDE SEQUENCE [LARGE SCALE GENOMIC DNA]</scope>
    <source>
        <strain evidence="1 2">F44-8</strain>
    </source>
</reference>
<evidence type="ECO:0000313" key="2">
    <source>
        <dbReference type="Proteomes" id="UP000030129"/>
    </source>
</evidence>